<keyword evidence="4" id="KW-1185">Reference proteome</keyword>
<dbReference type="Pfam" id="PF00622">
    <property type="entry name" value="SPRY"/>
    <property type="match status" value="1"/>
</dbReference>
<evidence type="ECO:0000313" key="3">
    <source>
        <dbReference type="EMBL" id="CAD8169871.1"/>
    </source>
</evidence>
<evidence type="ECO:0000256" key="1">
    <source>
        <dbReference type="SAM" id="Coils"/>
    </source>
</evidence>
<evidence type="ECO:0000313" key="4">
    <source>
        <dbReference type="Proteomes" id="UP000689195"/>
    </source>
</evidence>
<proteinExistence type="predicted"/>
<dbReference type="AlphaFoldDB" id="A0A8S1UYT6"/>
<dbReference type="EMBL" id="CAJJDO010000052">
    <property type="protein sequence ID" value="CAD8169871.1"/>
    <property type="molecule type" value="Genomic_DNA"/>
</dbReference>
<dbReference type="Proteomes" id="UP000689195">
    <property type="component" value="Unassembled WGS sequence"/>
</dbReference>
<name>A0A8S1UYT6_9CILI</name>
<evidence type="ECO:0000259" key="2">
    <source>
        <dbReference type="Pfam" id="PF00622"/>
    </source>
</evidence>
<comment type="caution">
    <text evidence="3">The sequence shown here is derived from an EMBL/GenBank/DDBJ whole genome shotgun (WGS) entry which is preliminary data.</text>
</comment>
<dbReference type="OrthoDB" id="306942at2759"/>
<sequence length="276" mass="31776">MELLVIESLNSEACDQYCQLNQNTYNSGLTQSKNSYTMIALLDIFSLNYLMISLQIVMCDMVIPKESLIETQCEIIVKEKEGELQMCQEQNEKNEEMLKQLQQTLVQQFSQSLTFSTIYKNSNCSVTQNGKLIETSQSGWQCCMCDQMIPKNGLIQFAIKIIELSSIMIGIGFRDIVQSRNYGVCHNIGYGTYNIQFQGQCYNHDQQDKHQKQIAFPFSTNDIIIVEVDIQKKYVKWTKQSTNQSFTLNIDTSKDLYPCVHFCGKCKVEILNQVFK</sequence>
<organism evidence="3 4">
    <name type="scientific">Paramecium pentaurelia</name>
    <dbReference type="NCBI Taxonomy" id="43138"/>
    <lineage>
        <taxon>Eukaryota</taxon>
        <taxon>Sar</taxon>
        <taxon>Alveolata</taxon>
        <taxon>Ciliophora</taxon>
        <taxon>Intramacronucleata</taxon>
        <taxon>Oligohymenophorea</taxon>
        <taxon>Peniculida</taxon>
        <taxon>Parameciidae</taxon>
        <taxon>Paramecium</taxon>
    </lineage>
</organism>
<feature type="coiled-coil region" evidence="1">
    <location>
        <begin position="77"/>
        <end position="107"/>
    </location>
</feature>
<keyword evidence="1" id="KW-0175">Coiled coil</keyword>
<protein>
    <recommendedName>
        <fullName evidence="2">SPRY domain-containing protein</fullName>
    </recommendedName>
</protein>
<feature type="domain" description="SPRY" evidence="2">
    <location>
        <begin position="158"/>
        <end position="270"/>
    </location>
</feature>
<reference evidence="3" key="1">
    <citation type="submission" date="2021-01" db="EMBL/GenBank/DDBJ databases">
        <authorList>
            <consortium name="Genoscope - CEA"/>
            <person name="William W."/>
        </authorList>
    </citation>
    <scope>NUCLEOTIDE SEQUENCE</scope>
</reference>
<dbReference type="InterPro" id="IPR003877">
    <property type="entry name" value="SPRY_dom"/>
</dbReference>
<gene>
    <name evidence="3" type="ORF">PPENT_87.1.T0520016</name>
</gene>
<accession>A0A8S1UYT6</accession>